<comment type="catalytic activity">
    <reaction evidence="1 6">
        <text>alpha-D-ribose 1,5-bisphosphate + ATP = 5-phospho-alpha-D-ribose 1-diphosphate + ADP</text>
        <dbReference type="Rhea" id="RHEA:20109"/>
        <dbReference type="ChEBI" id="CHEBI:30616"/>
        <dbReference type="ChEBI" id="CHEBI:58017"/>
        <dbReference type="ChEBI" id="CHEBI:68688"/>
        <dbReference type="ChEBI" id="CHEBI:456216"/>
        <dbReference type="EC" id="2.7.4.23"/>
    </reaction>
</comment>
<proteinExistence type="inferred from homology"/>
<dbReference type="InterPro" id="IPR012699">
    <property type="entry name" value="PhnN"/>
</dbReference>
<evidence type="ECO:0000256" key="4">
    <source>
        <dbReference type="ARBA" id="ARBA00022741"/>
    </source>
</evidence>
<feature type="binding site" evidence="6">
    <location>
        <begin position="10"/>
        <end position="17"/>
    </location>
    <ligand>
        <name>ATP</name>
        <dbReference type="ChEBI" id="CHEBI:30616"/>
    </ligand>
</feature>
<dbReference type="EMBL" id="JANKHG010000018">
    <property type="protein sequence ID" value="MCR2747271.1"/>
    <property type="molecule type" value="Genomic_DNA"/>
</dbReference>
<protein>
    <recommendedName>
        <fullName evidence="6">Ribose 1,5-bisphosphate phosphokinase PhnN</fullName>
        <ecNumber evidence="6">2.7.4.23</ecNumber>
    </recommendedName>
    <alternativeName>
        <fullName evidence="6">Ribose 1,5-bisphosphokinase</fullName>
    </alternativeName>
</protein>
<dbReference type="InterPro" id="IPR027417">
    <property type="entry name" value="P-loop_NTPase"/>
</dbReference>
<dbReference type="NCBIfam" id="NF007485">
    <property type="entry name" value="PRK10078.1"/>
    <property type="match status" value="1"/>
</dbReference>
<dbReference type="EC" id="2.7.4.23" evidence="6"/>
<dbReference type="RefSeq" id="WP_257512494.1">
    <property type="nucleotide sequence ID" value="NZ_JANKHG010000018.1"/>
</dbReference>
<evidence type="ECO:0000256" key="3">
    <source>
        <dbReference type="ARBA" id="ARBA00022679"/>
    </source>
</evidence>
<dbReference type="NCBIfam" id="TIGR02322">
    <property type="entry name" value="phosphon_PhnN"/>
    <property type="match status" value="1"/>
</dbReference>
<name>A0ABT1XK85_9BURK</name>
<sequence length="188" mass="20811">MSNRLVYVVGPSGSGKDSVMAYARTQLAGQPMVQFAHRYITRPAHAGGENHIALTEAEFKARVQAGLFAMHWQSHGNGYGIGTEVNQWLSKGITVVVNGSREYLLQAMKNYPELLAITIEVTPDILKQRLMDRARESEAEIDTRMNRNRILQLSHPKGIVIHNNGALEHAGAALVDLIEQHSKVTLCE</sequence>
<evidence type="ECO:0000256" key="5">
    <source>
        <dbReference type="ARBA" id="ARBA00022840"/>
    </source>
</evidence>
<comment type="pathway">
    <text evidence="2 6">Metabolic intermediate biosynthesis; 5-phospho-alpha-D-ribose 1-diphosphate biosynthesis; 5-phospho-alpha-D-ribose 1-diphosphate from D-ribose 5-phosphate (route II): step 3/3.</text>
</comment>
<dbReference type="Gene3D" id="3.40.50.300">
    <property type="entry name" value="P-loop containing nucleotide triphosphate hydrolases"/>
    <property type="match status" value="1"/>
</dbReference>
<keyword evidence="3 6" id="KW-0808">Transferase</keyword>
<comment type="function">
    <text evidence="6">Catalyzes the phosphorylation of ribose 1,5-bisphosphate to 5-phospho-D-ribosyl alpha-1-diphosphate (PRPP).</text>
</comment>
<dbReference type="Pfam" id="PF00625">
    <property type="entry name" value="Guanylate_kin"/>
    <property type="match status" value="1"/>
</dbReference>
<dbReference type="HAMAP" id="MF_00836">
    <property type="entry name" value="PhnN"/>
    <property type="match status" value="1"/>
</dbReference>
<dbReference type="InterPro" id="IPR008144">
    <property type="entry name" value="Guanylate_kin-like_dom"/>
</dbReference>
<dbReference type="SUPFAM" id="SSF52540">
    <property type="entry name" value="P-loop containing nucleoside triphosphate hydrolases"/>
    <property type="match status" value="1"/>
</dbReference>
<organism evidence="8 9">
    <name type="scientific">Limnobacter parvus</name>
    <dbReference type="NCBI Taxonomy" id="2939690"/>
    <lineage>
        <taxon>Bacteria</taxon>
        <taxon>Pseudomonadati</taxon>
        <taxon>Pseudomonadota</taxon>
        <taxon>Betaproteobacteria</taxon>
        <taxon>Burkholderiales</taxon>
        <taxon>Burkholderiaceae</taxon>
        <taxon>Limnobacter</taxon>
    </lineage>
</organism>
<evidence type="ECO:0000313" key="9">
    <source>
        <dbReference type="Proteomes" id="UP001165267"/>
    </source>
</evidence>
<gene>
    <name evidence="6 8" type="primary">phnN</name>
    <name evidence="8" type="ORF">NSP04_11480</name>
</gene>
<evidence type="ECO:0000256" key="1">
    <source>
        <dbReference type="ARBA" id="ARBA00000373"/>
    </source>
</evidence>
<evidence type="ECO:0000256" key="2">
    <source>
        <dbReference type="ARBA" id="ARBA00005069"/>
    </source>
</evidence>
<feature type="domain" description="Guanylate kinase-like" evidence="7">
    <location>
        <begin position="3"/>
        <end position="179"/>
    </location>
</feature>
<dbReference type="PROSITE" id="PS50052">
    <property type="entry name" value="GUANYLATE_KINASE_2"/>
    <property type="match status" value="1"/>
</dbReference>
<dbReference type="PANTHER" id="PTHR23117">
    <property type="entry name" value="GUANYLATE KINASE-RELATED"/>
    <property type="match status" value="1"/>
</dbReference>
<comment type="similarity">
    <text evidence="6">Belongs to the ribose 1,5-bisphosphokinase family.</text>
</comment>
<keyword evidence="9" id="KW-1185">Reference proteome</keyword>
<dbReference type="InterPro" id="IPR008145">
    <property type="entry name" value="GK/Ca_channel_bsu"/>
</dbReference>
<accession>A0ABT1XK85</accession>
<dbReference type="Proteomes" id="UP001165267">
    <property type="component" value="Unassembled WGS sequence"/>
</dbReference>
<evidence type="ECO:0000259" key="7">
    <source>
        <dbReference type="PROSITE" id="PS50052"/>
    </source>
</evidence>
<evidence type="ECO:0000313" key="8">
    <source>
        <dbReference type="EMBL" id="MCR2747271.1"/>
    </source>
</evidence>
<comment type="caution">
    <text evidence="8">The sequence shown here is derived from an EMBL/GenBank/DDBJ whole genome shotgun (WGS) entry which is preliminary data.</text>
</comment>
<reference evidence="8" key="1">
    <citation type="submission" date="2022-07" db="EMBL/GenBank/DDBJ databases">
        <authorList>
            <person name="Xamxidin M."/>
        </authorList>
    </citation>
    <scope>NUCLEOTIDE SEQUENCE</scope>
    <source>
        <strain evidence="8">YS8-69</strain>
    </source>
</reference>
<keyword evidence="5 6" id="KW-0067">ATP-binding</keyword>
<evidence type="ECO:0000256" key="6">
    <source>
        <dbReference type="HAMAP-Rule" id="MF_00836"/>
    </source>
</evidence>
<keyword evidence="4 6" id="KW-0547">Nucleotide-binding</keyword>
<dbReference type="PANTHER" id="PTHR23117:SF8">
    <property type="entry name" value="RIBOSE 1,5-BISPHOSPHATE PHOSPHOKINASE PHNN"/>
    <property type="match status" value="1"/>
</dbReference>
<dbReference type="SMART" id="SM00072">
    <property type="entry name" value="GuKc"/>
    <property type="match status" value="1"/>
</dbReference>